<keyword evidence="12" id="KW-0862">Zinc</keyword>
<comment type="similarity">
    <text evidence="3">Belongs to the peptidase M1 family.</text>
</comment>
<proteinExistence type="inferred from homology"/>
<keyword evidence="8" id="KW-0645">Protease</keyword>
<evidence type="ECO:0000313" key="20">
    <source>
        <dbReference type="Proteomes" id="UP001604335"/>
    </source>
</evidence>
<accession>A0ABW7CBV6</accession>
<dbReference type="Gene3D" id="2.60.40.1730">
    <property type="entry name" value="tricorn interacting facor f3 domain"/>
    <property type="match status" value="1"/>
</dbReference>
<dbReference type="Gene3D" id="1.10.390.10">
    <property type="entry name" value="Neutral Protease Domain 2"/>
    <property type="match status" value="1"/>
</dbReference>
<dbReference type="InterPro" id="IPR004155">
    <property type="entry name" value="PBS_lyase_HEAT"/>
</dbReference>
<dbReference type="Pfam" id="PF13646">
    <property type="entry name" value="HEAT_2"/>
    <property type="match status" value="1"/>
</dbReference>
<dbReference type="SUPFAM" id="SSF48371">
    <property type="entry name" value="ARM repeat"/>
    <property type="match status" value="1"/>
</dbReference>
<evidence type="ECO:0000256" key="14">
    <source>
        <dbReference type="ARBA" id="ARBA00029811"/>
    </source>
</evidence>
<evidence type="ECO:0000313" key="19">
    <source>
        <dbReference type="EMBL" id="MFG3818625.1"/>
    </source>
</evidence>
<dbReference type="InterPro" id="IPR016024">
    <property type="entry name" value="ARM-type_fold"/>
</dbReference>
<dbReference type="PANTHER" id="PTHR11533:SF174">
    <property type="entry name" value="PUROMYCIN-SENSITIVE AMINOPEPTIDASE-RELATED"/>
    <property type="match status" value="1"/>
</dbReference>
<dbReference type="CDD" id="cd09603">
    <property type="entry name" value="M1_APN_like"/>
    <property type="match status" value="1"/>
</dbReference>
<dbReference type="Pfam" id="PF17900">
    <property type="entry name" value="Peptidase_M1_N"/>
    <property type="match status" value="1"/>
</dbReference>
<evidence type="ECO:0000256" key="11">
    <source>
        <dbReference type="ARBA" id="ARBA00022801"/>
    </source>
</evidence>
<dbReference type="SMART" id="SM00567">
    <property type="entry name" value="EZ_HEAT"/>
    <property type="match status" value="5"/>
</dbReference>
<dbReference type="InterPro" id="IPR027268">
    <property type="entry name" value="Peptidase_M4/M1_CTD_sf"/>
</dbReference>
<evidence type="ECO:0000259" key="17">
    <source>
        <dbReference type="Pfam" id="PF01433"/>
    </source>
</evidence>
<evidence type="ECO:0000256" key="13">
    <source>
        <dbReference type="ARBA" id="ARBA00023049"/>
    </source>
</evidence>
<keyword evidence="7" id="KW-0042">Antenna complex</keyword>
<dbReference type="InterPro" id="IPR011989">
    <property type="entry name" value="ARM-like"/>
</dbReference>
<comment type="cofactor">
    <cofactor evidence="2">
        <name>Zn(2+)</name>
        <dbReference type="ChEBI" id="CHEBI:29105"/>
    </cofactor>
</comment>
<dbReference type="RefSeq" id="WP_393014074.1">
    <property type="nucleotide sequence ID" value="NZ_JAZAQF010000078.1"/>
</dbReference>
<protein>
    <recommendedName>
        <fullName evidence="5">Aminopeptidase N</fullName>
        <ecNumber evidence="4">3.4.11.2</ecNumber>
    </recommendedName>
    <alternativeName>
        <fullName evidence="14">Alanine aminopeptidase</fullName>
    </alternativeName>
    <alternativeName>
        <fullName evidence="15">Lysyl aminopeptidase</fullName>
    </alternativeName>
</protein>
<comment type="caution">
    <text evidence="19">The sequence shown here is derived from an EMBL/GenBank/DDBJ whole genome shotgun (WGS) entry which is preliminary data.</text>
</comment>
<feature type="domain" description="Peptidase M1 membrane alanine aminopeptidase" evidence="17">
    <location>
        <begin position="248"/>
        <end position="457"/>
    </location>
</feature>
<dbReference type="EMBL" id="JAZAQF010000078">
    <property type="protein sequence ID" value="MFG3818625.1"/>
    <property type="molecule type" value="Genomic_DNA"/>
</dbReference>
<keyword evidence="6" id="KW-0031">Aminopeptidase</keyword>
<evidence type="ECO:0000256" key="5">
    <source>
        <dbReference type="ARBA" id="ARBA00015611"/>
    </source>
</evidence>
<dbReference type="InterPro" id="IPR001930">
    <property type="entry name" value="Peptidase_M1"/>
</dbReference>
<feature type="region of interest" description="Disordered" evidence="16">
    <location>
        <begin position="861"/>
        <end position="886"/>
    </location>
</feature>
<evidence type="ECO:0000256" key="7">
    <source>
        <dbReference type="ARBA" id="ARBA00022549"/>
    </source>
</evidence>
<evidence type="ECO:0000256" key="3">
    <source>
        <dbReference type="ARBA" id="ARBA00010136"/>
    </source>
</evidence>
<organism evidence="19 20">
    <name type="scientific">Limnothrix redekei LRLZ20PSL1</name>
    <dbReference type="NCBI Taxonomy" id="3112953"/>
    <lineage>
        <taxon>Bacteria</taxon>
        <taxon>Bacillati</taxon>
        <taxon>Cyanobacteriota</taxon>
        <taxon>Cyanophyceae</taxon>
        <taxon>Pseudanabaenales</taxon>
        <taxon>Pseudanabaenaceae</taxon>
        <taxon>Limnothrix</taxon>
    </lineage>
</organism>
<comment type="catalytic activity">
    <reaction evidence="1">
        <text>Release of an N-terminal amino acid, Xaa-|-Yaa- from a peptide, amide or arylamide. Xaa is preferably Ala, but may be most amino acids including Pro (slow action). When a terminal hydrophobic residue is followed by a prolyl residue, the two may be released as an intact Xaa-Pro dipeptide.</text>
        <dbReference type="EC" id="3.4.11.2"/>
    </reaction>
</comment>
<dbReference type="EC" id="3.4.11.2" evidence="4"/>
<evidence type="ECO:0000256" key="6">
    <source>
        <dbReference type="ARBA" id="ARBA00022438"/>
    </source>
</evidence>
<evidence type="ECO:0000256" key="16">
    <source>
        <dbReference type="SAM" id="MobiDB-lite"/>
    </source>
</evidence>
<evidence type="ECO:0000256" key="4">
    <source>
        <dbReference type="ARBA" id="ARBA00012564"/>
    </source>
</evidence>
<dbReference type="SUPFAM" id="SSF55486">
    <property type="entry name" value="Metalloproteases ('zincins'), catalytic domain"/>
    <property type="match status" value="1"/>
</dbReference>
<evidence type="ECO:0000256" key="15">
    <source>
        <dbReference type="ARBA" id="ARBA00031533"/>
    </source>
</evidence>
<feature type="domain" description="Aminopeptidase N-like N-terminal" evidence="18">
    <location>
        <begin position="39"/>
        <end position="212"/>
    </location>
</feature>
<dbReference type="InterPro" id="IPR050344">
    <property type="entry name" value="Peptidase_M1_aminopeptidases"/>
</dbReference>
<dbReference type="InterPro" id="IPR045357">
    <property type="entry name" value="Aminopeptidase_N-like_N"/>
</dbReference>
<keyword evidence="13" id="KW-0482">Metalloprotease</keyword>
<keyword evidence="9" id="KW-0479">Metal-binding</keyword>
<dbReference type="Proteomes" id="UP001604335">
    <property type="component" value="Unassembled WGS sequence"/>
</dbReference>
<evidence type="ECO:0000256" key="2">
    <source>
        <dbReference type="ARBA" id="ARBA00001947"/>
    </source>
</evidence>
<dbReference type="Gene3D" id="1.25.10.10">
    <property type="entry name" value="Leucine-rich Repeat Variant"/>
    <property type="match status" value="2"/>
</dbReference>
<evidence type="ECO:0000259" key="18">
    <source>
        <dbReference type="Pfam" id="PF17900"/>
    </source>
</evidence>
<dbReference type="Pfam" id="PF01433">
    <property type="entry name" value="Peptidase_M1"/>
    <property type="match status" value="1"/>
</dbReference>
<dbReference type="InterPro" id="IPR014782">
    <property type="entry name" value="Peptidase_M1_dom"/>
</dbReference>
<gene>
    <name evidence="19" type="ORF">VPK24_13320</name>
</gene>
<dbReference type="PRINTS" id="PR00756">
    <property type="entry name" value="ALADIPTASE"/>
</dbReference>
<feature type="compositionally biased region" description="Basic and acidic residues" evidence="16">
    <location>
        <begin position="861"/>
        <end position="880"/>
    </location>
</feature>
<reference evidence="20" key="1">
    <citation type="journal article" date="2024" name="Algal Res.">
        <title>Biochemical, toxicological and genomic investigation of a high-biomass producing Limnothrix strain isolated from Italian shallow drinking water reservoir.</title>
        <authorList>
            <person name="Simonazzi M."/>
            <person name="Shishido T.K."/>
            <person name="Delbaje E."/>
            <person name="Wahlsten M."/>
            <person name="Fewer D.P."/>
            <person name="Sivonen K."/>
            <person name="Pezzolesi L."/>
            <person name="Pistocchi R."/>
        </authorList>
    </citation>
    <scope>NUCLEOTIDE SEQUENCE [LARGE SCALE GENOMIC DNA]</scope>
    <source>
        <strain evidence="20">LRLZ20PSL1</strain>
    </source>
</reference>
<evidence type="ECO:0000256" key="9">
    <source>
        <dbReference type="ARBA" id="ARBA00022723"/>
    </source>
</evidence>
<dbReference type="SUPFAM" id="SSF63737">
    <property type="entry name" value="Leukotriene A4 hydrolase N-terminal domain"/>
    <property type="match status" value="1"/>
</dbReference>
<keyword evidence="20" id="KW-1185">Reference proteome</keyword>
<dbReference type="PANTHER" id="PTHR11533">
    <property type="entry name" value="PROTEASE M1 ZINC METALLOPROTEASE"/>
    <property type="match status" value="1"/>
</dbReference>
<evidence type="ECO:0000256" key="10">
    <source>
        <dbReference type="ARBA" id="ARBA00022738"/>
    </source>
</evidence>
<evidence type="ECO:0000256" key="1">
    <source>
        <dbReference type="ARBA" id="ARBA00000098"/>
    </source>
</evidence>
<evidence type="ECO:0000256" key="12">
    <source>
        <dbReference type="ARBA" id="ARBA00022833"/>
    </source>
</evidence>
<keyword evidence="10" id="KW-0605">Phycobilisome</keyword>
<keyword evidence="11" id="KW-0378">Hydrolase</keyword>
<evidence type="ECO:0000256" key="8">
    <source>
        <dbReference type="ARBA" id="ARBA00022670"/>
    </source>
</evidence>
<dbReference type="InterPro" id="IPR042097">
    <property type="entry name" value="Aminopeptidase_N-like_N_sf"/>
</dbReference>
<name>A0ABW7CBV6_9CYAN</name>
<sequence>MSRNRFLEAFWGLSANEARSFQLPGAKPHYLPDRPVHTQHVALDLVLDIPNCQVAGTCSIDLLPVQHGVDRLELDAVAMQIQGVRVGKTAQKFEYDGEKLAITLAEPTQRDRLFKLVIDYQLDRPQRGIYFVQPTADYPNKNVQVWTQGEDEDSRFWFPCFDFPGQLCTSEMQVQVPSGLLVLSNGELINQTTKSKTTTYHWHQKQPHPIYLFTLAVGDFAEIKDEWRGRPVSYYTAQNRASEAQRTMGKTPAMMDFLSEKFDYDYPYSKYGQACMEDFIFGGMENTSMTLLTDRCLLDERAAIDNRNSEALVVHELAHQWFGDLLVIKHWSHAWLKEGMATYSETLWTEHEYGSEEAAYYRLGDQRAYLGEDRRRYRRPMVTHVYREPIELYDCHTYEKGGCVYHMLHQELGDDLFWKSIQTFVKNHAFGAIETIDLLRAIEQATGRNLLFLFDQYVFRGGHPDFKVAYSWDGENNIAKLTVIQTQAKEGDLETLFNLKIPVAFATLSYEAASLAPKSKKSKKAAAPAPKITFKTVKLAIHDREQTFYFPLEQKPDFVSFDPGNHWLKTVELDYPLPELKAQLQFDPDPIARVFAAKAIAQKGTLEALNALAQSLTRDRFWGVRAEVADNLATIGLDGVLAALKPGLKDSDPRVRRSVIQAIASLKTEAAYSVLEPIAKKGDASYSTESAALAAIGSIAAAQPALVDRAITLLKSALKKRSGWNEVVRSGAITGLSALKTSAAALELILETSQPGIPQALRLAAIRALGAVANGQEAPAVDRVLNGLQTYARESFFLTQVAVVAALGQMETTKAIGILQGLASQSPDGRVRRMAEEAVKRVQHNAGSDRALDQVRQELDQLKKDNQTLRSRLEDLEAKSKPQPAS</sequence>